<dbReference type="InterPro" id="IPR003824">
    <property type="entry name" value="UppP"/>
</dbReference>
<evidence type="ECO:0000256" key="3">
    <source>
        <dbReference type="ARBA" id="ARBA00012374"/>
    </source>
</evidence>
<keyword evidence="6 14" id="KW-0812">Transmembrane</keyword>
<evidence type="ECO:0000256" key="13">
    <source>
        <dbReference type="ARBA" id="ARBA00047594"/>
    </source>
</evidence>
<name>A0A2H0UTC1_9BACT</name>
<feature type="transmembrane region" description="Helical" evidence="14">
    <location>
        <begin position="97"/>
        <end position="117"/>
    </location>
</feature>
<feature type="transmembrane region" description="Helical" evidence="14">
    <location>
        <begin position="173"/>
        <end position="191"/>
    </location>
</feature>
<keyword evidence="5" id="KW-1003">Cell membrane</keyword>
<reference evidence="16" key="1">
    <citation type="submission" date="2017-09" db="EMBL/GenBank/DDBJ databases">
        <title>Depth-based differentiation of microbial function through sediment-hosted aquifers and enrichment of novel symbionts in the deep terrestrial subsurface.</title>
        <authorList>
            <person name="Probst A.J."/>
            <person name="Ladd B."/>
            <person name="Jarett J.K."/>
            <person name="Geller-Mcgrath D.E."/>
            <person name="Sieber C.M.K."/>
            <person name="Emerson J.B."/>
            <person name="Anantharaman K."/>
            <person name="Thomas B.C."/>
            <person name="Malmstrom R."/>
            <person name="Stieglmeier M."/>
            <person name="Klingl A."/>
            <person name="Woyke T."/>
            <person name="Ryan C.M."/>
            <person name="Banfield J.F."/>
        </authorList>
    </citation>
    <scope>NUCLEOTIDE SEQUENCE [LARGE SCALE GENOMIC DNA]</scope>
</reference>
<evidence type="ECO:0000256" key="1">
    <source>
        <dbReference type="ARBA" id="ARBA00004651"/>
    </source>
</evidence>
<evidence type="ECO:0000256" key="5">
    <source>
        <dbReference type="ARBA" id="ARBA00022475"/>
    </source>
</evidence>
<dbReference type="GO" id="GO:0046677">
    <property type="term" value="P:response to antibiotic"/>
    <property type="evidence" value="ECO:0007669"/>
    <property type="project" value="UniProtKB-KW"/>
</dbReference>
<feature type="transmembrane region" description="Helical" evidence="14">
    <location>
        <begin position="228"/>
        <end position="248"/>
    </location>
</feature>
<protein>
    <recommendedName>
        <fullName evidence="4">Undecaprenyl-diphosphatase</fullName>
        <ecNumber evidence="3">3.6.1.27</ecNumber>
    </recommendedName>
    <alternativeName>
        <fullName evidence="12">Bacitracin resistance protein</fullName>
    </alternativeName>
    <alternativeName>
        <fullName evidence="11">Undecaprenyl pyrophosphate phosphatase</fullName>
    </alternativeName>
</protein>
<evidence type="ECO:0000313" key="15">
    <source>
        <dbReference type="EMBL" id="PIR89854.1"/>
    </source>
</evidence>
<keyword evidence="10" id="KW-0046">Antibiotic resistance</keyword>
<dbReference type="AlphaFoldDB" id="A0A2H0UTC1"/>
<keyword evidence="9 14" id="KW-0472">Membrane</keyword>
<evidence type="ECO:0000256" key="4">
    <source>
        <dbReference type="ARBA" id="ARBA00021581"/>
    </source>
</evidence>
<dbReference type="Pfam" id="PF02673">
    <property type="entry name" value="BacA"/>
    <property type="match status" value="1"/>
</dbReference>
<dbReference type="EC" id="3.6.1.27" evidence="3"/>
<gene>
    <name evidence="15" type="ORF">COU05_03900</name>
</gene>
<dbReference type="GO" id="GO:0050380">
    <property type="term" value="F:undecaprenyl-diphosphatase activity"/>
    <property type="evidence" value="ECO:0007669"/>
    <property type="project" value="UniProtKB-EC"/>
</dbReference>
<evidence type="ECO:0000256" key="6">
    <source>
        <dbReference type="ARBA" id="ARBA00022692"/>
    </source>
</evidence>
<comment type="similarity">
    <text evidence="2">Belongs to the UppP family.</text>
</comment>
<dbReference type="EMBL" id="PFAX01000041">
    <property type="protein sequence ID" value="PIR89854.1"/>
    <property type="molecule type" value="Genomic_DNA"/>
</dbReference>
<feature type="transmembrane region" description="Helical" evidence="14">
    <location>
        <begin position="197"/>
        <end position="216"/>
    </location>
</feature>
<evidence type="ECO:0000256" key="2">
    <source>
        <dbReference type="ARBA" id="ARBA00010621"/>
    </source>
</evidence>
<dbReference type="GO" id="GO:0005886">
    <property type="term" value="C:plasma membrane"/>
    <property type="evidence" value="ECO:0007669"/>
    <property type="project" value="UniProtKB-SubCell"/>
</dbReference>
<organism evidence="15 16">
    <name type="scientific">bacterium (Candidatus Gribaldobacteria) CG10_big_fil_rev_8_21_14_0_10_37_21</name>
    <dbReference type="NCBI Taxonomy" id="2014275"/>
    <lineage>
        <taxon>Bacteria</taxon>
        <taxon>Candidatus Gribaldobacteria</taxon>
    </lineage>
</organism>
<feature type="transmembrane region" description="Helical" evidence="14">
    <location>
        <begin position="41"/>
        <end position="57"/>
    </location>
</feature>
<comment type="catalytic activity">
    <reaction evidence="13">
        <text>di-trans,octa-cis-undecaprenyl diphosphate + H2O = di-trans,octa-cis-undecaprenyl phosphate + phosphate + H(+)</text>
        <dbReference type="Rhea" id="RHEA:28094"/>
        <dbReference type="ChEBI" id="CHEBI:15377"/>
        <dbReference type="ChEBI" id="CHEBI:15378"/>
        <dbReference type="ChEBI" id="CHEBI:43474"/>
        <dbReference type="ChEBI" id="CHEBI:58405"/>
        <dbReference type="ChEBI" id="CHEBI:60392"/>
        <dbReference type="EC" id="3.6.1.27"/>
    </reaction>
</comment>
<evidence type="ECO:0000256" key="11">
    <source>
        <dbReference type="ARBA" id="ARBA00032707"/>
    </source>
</evidence>
<dbReference type="PANTHER" id="PTHR30622">
    <property type="entry name" value="UNDECAPRENYL-DIPHOSPHATASE"/>
    <property type="match status" value="1"/>
</dbReference>
<evidence type="ECO:0000256" key="10">
    <source>
        <dbReference type="ARBA" id="ARBA00023251"/>
    </source>
</evidence>
<sequence length="249" mass="27554">MFNFIISGVLQGIFEWLPISSEGVVALFNKYFSAGFNPLDLALFLHLGTLLAVLVYFRKDFWRILLLKDKKLFRFLLIATTISLIVAFPLYKIASKIALGGWLLFLTGFGLLATAFLQKKQGQAKIVLKDAKLTFLAGFLQGLAVLPGVSRSGSTIFALSLGENKTPKDILKLSYLMSAPVVLASSLFLIFKGDFVLSWGVLGAILFAFIVGFLSLKVLLKLVEKINFFWFALFFALLCFLAGLGEFIL</sequence>
<proteinExistence type="inferred from homology"/>
<accession>A0A2H0UTC1</accession>
<evidence type="ECO:0000256" key="9">
    <source>
        <dbReference type="ARBA" id="ARBA00023136"/>
    </source>
</evidence>
<evidence type="ECO:0000256" key="12">
    <source>
        <dbReference type="ARBA" id="ARBA00032932"/>
    </source>
</evidence>
<evidence type="ECO:0000256" key="7">
    <source>
        <dbReference type="ARBA" id="ARBA00022801"/>
    </source>
</evidence>
<comment type="subcellular location">
    <subcellularLocation>
        <location evidence="1">Cell membrane</location>
        <topology evidence="1">Multi-pass membrane protein</topology>
    </subcellularLocation>
</comment>
<comment type="caution">
    <text evidence="15">The sequence shown here is derived from an EMBL/GenBank/DDBJ whole genome shotgun (WGS) entry which is preliminary data.</text>
</comment>
<keyword evidence="8 14" id="KW-1133">Transmembrane helix</keyword>
<feature type="transmembrane region" description="Helical" evidence="14">
    <location>
        <begin position="72"/>
        <end position="91"/>
    </location>
</feature>
<dbReference type="PANTHER" id="PTHR30622:SF2">
    <property type="entry name" value="UNDECAPRENYL-DIPHOSPHATASE"/>
    <property type="match status" value="1"/>
</dbReference>
<evidence type="ECO:0000256" key="8">
    <source>
        <dbReference type="ARBA" id="ARBA00022989"/>
    </source>
</evidence>
<evidence type="ECO:0000256" key="14">
    <source>
        <dbReference type="SAM" id="Phobius"/>
    </source>
</evidence>
<keyword evidence="7" id="KW-0378">Hydrolase</keyword>
<dbReference type="Proteomes" id="UP000230132">
    <property type="component" value="Unassembled WGS sequence"/>
</dbReference>
<evidence type="ECO:0000313" key="16">
    <source>
        <dbReference type="Proteomes" id="UP000230132"/>
    </source>
</evidence>